<protein>
    <submittedName>
        <fullName evidence="2">Uncharacterized protein</fullName>
    </submittedName>
</protein>
<proteinExistence type="predicted"/>
<evidence type="ECO:0000256" key="1">
    <source>
        <dbReference type="SAM" id="MobiDB-lite"/>
    </source>
</evidence>
<sequence length="94" mass="10277">MSASAVERSVNESSGGPYPSPPHTLFFMGSGDLLSANSHATVFPRHGYPLEKIIEKDLATANPEMRAKVVAWDDGYQILKELLPTFNNIISVNM</sequence>
<keyword evidence="3" id="KW-1185">Reference proteome</keyword>
<dbReference type="OrthoDB" id="10267182at2759"/>
<organism evidence="2 3">
    <name type="scientific">Eumeta variegata</name>
    <name type="common">Bagworm moth</name>
    <name type="synonym">Eumeta japonica</name>
    <dbReference type="NCBI Taxonomy" id="151549"/>
    <lineage>
        <taxon>Eukaryota</taxon>
        <taxon>Metazoa</taxon>
        <taxon>Ecdysozoa</taxon>
        <taxon>Arthropoda</taxon>
        <taxon>Hexapoda</taxon>
        <taxon>Insecta</taxon>
        <taxon>Pterygota</taxon>
        <taxon>Neoptera</taxon>
        <taxon>Endopterygota</taxon>
        <taxon>Lepidoptera</taxon>
        <taxon>Glossata</taxon>
        <taxon>Ditrysia</taxon>
        <taxon>Tineoidea</taxon>
        <taxon>Psychidae</taxon>
        <taxon>Oiketicinae</taxon>
        <taxon>Eumeta</taxon>
    </lineage>
</organism>
<dbReference type="AlphaFoldDB" id="A0A4C1T9J6"/>
<feature type="region of interest" description="Disordered" evidence="1">
    <location>
        <begin position="1"/>
        <end position="22"/>
    </location>
</feature>
<name>A0A4C1T9J6_EUMVA</name>
<evidence type="ECO:0000313" key="3">
    <source>
        <dbReference type="Proteomes" id="UP000299102"/>
    </source>
</evidence>
<gene>
    <name evidence="2" type="ORF">EVAR_77567_1</name>
</gene>
<dbReference type="EMBL" id="BGZK01000039">
    <property type="protein sequence ID" value="GBP10158.1"/>
    <property type="molecule type" value="Genomic_DNA"/>
</dbReference>
<accession>A0A4C1T9J6</accession>
<comment type="caution">
    <text evidence="2">The sequence shown here is derived from an EMBL/GenBank/DDBJ whole genome shotgun (WGS) entry which is preliminary data.</text>
</comment>
<dbReference type="Proteomes" id="UP000299102">
    <property type="component" value="Unassembled WGS sequence"/>
</dbReference>
<reference evidence="2 3" key="1">
    <citation type="journal article" date="2019" name="Commun. Biol.">
        <title>The bagworm genome reveals a unique fibroin gene that provides high tensile strength.</title>
        <authorList>
            <person name="Kono N."/>
            <person name="Nakamura H."/>
            <person name="Ohtoshi R."/>
            <person name="Tomita M."/>
            <person name="Numata K."/>
            <person name="Arakawa K."/>
        </authorList>
    </citation>
    <scope>NUCLEOTIDE SEQUENCE [LARGE SCALE GENOMIC DNA]</scope>
</reference>
<evidence type="ECO:0000313" key="2">
    <source>
        <dbReference type="EMBL" id="GBP10158.1"/>
    </source>
</evidence>